<dbReference type="InterPro" id="IPR027051">
    <property type="entry name" value="XdhC_Rossmann_dom"/>
</dbReference>
<protein>
    <submittedName>
        <fullName evidence="3">XdhC family protein</fullName>
    </submittedName>
</protein>
<feature type="domain" description="XdhC- CoxI" evidence="1">
    <location>
        <begin position="14"/>
        <end position="75"/>
    </location>
</feature>
<dbReference type="Pfam" id="PF13478">
    <property type="entry name" value="XdhC_C"/>
    <property type="match status" value="1"/>
</dbReference>
<comment type="caution">
    <text evidence="3">The sequence shown here is derived from an EMBL/GenBank/DDBJ whole genome shotgun (WGS) entry which is preliminary data.</text>
</comment>
<keyword evidence="4" id="KW-1185">Reference proteome</keyword>
<evidence type="ECO:0000313" key="3">
    <source>
        <dbReference type="EMBL" id="MFD2420020.1"/>
    </source>
</evidence>
<name>A0ABW5FZC5_9PSEU</name>
<dbReference type="Pfam" id="PF02625">
    <property type="entry name" value="XdhC_CoxI"/>
    <property type="match status" value="1"/>
</dbReference>
<dbReference type="Proteomes" id="UP001597417">
    <property type="component" value="Unassembled WGS sequence"/>
</dbReference>
<feature type="domain" description="XdhC Rossmann" evidence="2">
    <location>
        <begin position="121"/>
        <end position="237"/>
    </location>
</feature>
<evidence type="ECO:0000259" key="2">
    <source>
        <dbReference type="Pfam" id="PF13478"/>
    </source>
</evidence>
<evidence type="ECO:0000259" key="1">
    <source>
        <dbReference type="Pfam" id="PF02625"/>
    </source>
</evidence>
<organism evidence="3 4">
    <name type="scientific">Amycolatopsis pigmentata</name>
    <dbReference type="NCBI Taxonomy" id="450801"/>
    <lineage>
        <taxon>Bacteria</taxon>
        <taxon>Bacillati</taxon>
        <taxon>Actinomycetota</taxon>
        <taxon>Actinomycetes</taxon>
        <taxon>Pseudonocardiales</taxon>
        <taxon>Pseudonocardiaceae</taxon>
        <taxon>Amycolatopsis</taxon>
    </lineage>
</organism>
<dbReference type="InterPro" id="IPR003777">
    <property type="entry name" value="XdhC_CoxI"/>
</dbReference>
<dbReference type="EMBL" id="JBHUKR010000015">
    <property type="protein sequence ID" value="MFD2420020.1"/>
    <property type="molecule type" value="Genomic_DNA"/>
</dbReference>
<sequence length="247" mass="25629">MASTELLAHADSLRAGRRPFVLATVVRAQRPTSAKPGDCALVLPDGTIEGFVGGDCAEETVRSQGVRLLGSGHSAVPLLLRITPDATRERCEEGVLTVGNPCLSGGALEIFLEAQLPPAMVVVFGASPVARAITSVGRELGYDVRAGRVTGTDVDLPEDTEAVVVATHGRDEDTVLRAALSAGVRYIGLIASRRRGAAVLAALGVSEEDRSRLHTPAGLDIGARTPAEIAVSVFAELIGTRPAPETP</sequence>
<proteinExistence type="predicted"/>
<gene>
    <name evidence="3" type="ORF">ACFSXZ_27195</name>
</gene>
<dbReference type="RefSeq" id="WP_378268039.1">
    <property type="nucleotide sequence ID" value="NZ_JBHUKR010000015.1"/>
</dbReference>
<dbReference type="PANTHER" id="PTHR30388">
    <property type="entry name" value="ALDEHYDE OXIDOREDUCTASE MOLYBDENUM COFACTOR ASSEMBLY PROTEIN"/>
    <property type="match status" value="1"/>
</dbReference>
<dbReference type="PANTHER" id="PTHR30388:SF4">
    <property type="entry name" value="MOLYBDENUM COFACTOR INSERTION CHAPERONE PAOD"/>
    <property type="match status" value="1"/>
</dbReference>
<accession>A0ABW5FZC5</accession>
<reference evidence="4" key="1">
    <citation type="journal article" date="2019" name="Int. J. Syst. Evol. Microbiol.">
        <title>The Global Catalogue of Microorganisms (GCM) 10K type strain sequencing project: providing services to taxonomists for standard genome sequencing and annotation.</title>
        <authorList>
            <consortium name="The Broad Institute Genomics Platform"/>
            <consortium name="The Broad Institute Genome Sequencing Center for Infectious Disease"/>
            <person name="Wu L."/>
            <person name="Ma J."/>
        </authorList>
    </citation>
    <scope>NUCLEOTIDE SEQUENCE [LARGE SCALE GENOMIC DNA]</scope>
    <source>
        <strain evidence="4">CGMCC 4.7645</strain>
    </source>
</reference>
<evidence type="ECO:0000313" key="4">
    <source>
        <dbReference type="Proteomes" id="UP001597417"/>
    </source>
</evidence>
<dbReference type="Gene3D" id="3.40.50.720">
    <property type="entry name" value="NAD(P)-binding Rossmann-like Domain"/>
    <property type="match status" value="1"/>
</dbReference>
<dbReference type="InterPro" id="IPR052698">
    <property type="entry name" value="MoCofactor_Util/Proc"/>
</dbReference>